<dbReference type="AlphaFoldDB" id="A0A840W8L8"/>
<feature type="domain" description="N-acetyltransferase" evidence="3">
    <location>
        <begin position="14"/>
        <end position="176"/>
    </location>
</feature>
<evidence type="ECO:0000256" key="1">
    <source>
        <dbReference type="ARBA" id="ARBA00022679"/>
    </source>
</evidence>
<evidence type="ECO:0000259" key="3">
    <source>
        <dbReference type="PROSITE" id="PS51186"/>
    </source>
</evidence>
<dbReference type="EMBL" id="JACHDO010000001">
    <property type="protein sequence ID" value="MBB5492402.1"/>
    <property type="molecule type" value="Genomic_DNA"/>
</dbReference>
<evidence type="ECO:0000313" key="5">
    <source>
        <dbReference type="Proteomes" id="UP000579647"/>
    </source>
</evidence>
<dbReference type="Gene3D" id="3.40.630.30">
    <property type="match status" value="1"/>
</dbReference>
<dbReference type="Pfam" id="PF00583">
    <property type="entry name" value="Acetyltransf_1"/>
    <property type="match status" value="1"/>
</dbReference>
<dbReference type="PANTHER" id="PTHR43877">
    <property type="entry name" value="AMINOALKYLPHOSPHONATE N-ACETYLTRANSFERASE-RELATED-RELATED"/>
    <property type="match status" value="1"/>
</dbReference>
<sequence length="176" mass="19092">MANPHGISRRAPETAPTPAEVESLYAAASAPPPLNEPPSTAALFARLYAVNVSRPDTIVLAAHEGTELIGFVYGYPWAWSEDDPWAQQLRQRLGEGHRELDGSHAVPLLAVHPRAWGRGLGAALLSRIVEEAPGRLWLQTTDADTPALRLYLRQGWRRVGVGPDAPNGRPGAVFVR</sequence>
<proteinExistence type="predicted"/>
<keyword evidence="1 4" id="KW-0808">Transferase</keyword>
<dbReference type="RefSeq" id="WP_184365868.1">
    <property type="nucleotide sequence ID" value="NZ_BAAAKM010000050.1"/>
</dbReference>
<protein>
    <submittedName>
        <fullName evidence="4">GNAT superfamily N-acetyltransferase</fullName>
    </submittedName>
</protein>
<accession>A0A840W8L8</accession>
<dbReference type="CDD" id="cd04301">
    <property type="entry name" value="NAT_SF"/>
    <property type="match status" value="1"/>
</dbReference>
<comment type="caution">
    <text evidence="4">The sequence shown here is derived from an EMBL/GenBank/DDBJ whole genome shotgun (WGS) entry which is preliminary data.</text>
</comment>
<evidence type="ECO:0000256" key="2">
    <source>
        <dbReference type="ARBA" id="ARBA00023315"/>
    </source>
</evidence>
<dbReference type="GO" id="GO:0016747">
    <property type="term" value="F:acyltransferase activity, transferring groups other than amino-acyl groups"/>
    <property type="evidence" value="ECO:0007669"/>
    <property type="project" value="InterPro"/>
</dbReference>
<dbReference type="InterPro" id="IPR016181">
    <property type="entry name" value="Acyl_CoA_acyltransferase"/>
</dbReference>
<dbReference type="InterPro" id="IPR050832">
    <property type="entry name" value="Bact_Acetyltransf"/>
</dbReference>
<dbReference type="InterPro" id="IPR000182">
    <property type="entry name" value="GNAT_dom"/>
</dbReference>
<evidence type="ECO:0000313" key="4">
    <source>
        <dbReference type="EMBL" id="MBB5492402.1"/>
    </source>
</evidence>
<keyword evidence="2" id="KW-0012">Acyltransferase</keyword>
<dbReference type="SUPFAM" id="SSF55729">
    <property type="entry name" value="Acyl-CoA N-acyltransferases (Nat)"/>
    <property type="match status" value="1"/>
</dbReference>
<keyword evidence="5" id="KW-1185">Reference proteome</keyword>
<reference evidence="4 5" key="1">
    <citation type="submission" date="2020-08" db="EMBL/GenBank/DDBJ databases">
        <title>Sequencing the genomes of 1000 actinobacteria strains.</title>
        <authorList>
            <person name="Klenk H.-P."/>
        </authorList>
    </citation>
    <scope>NUCLEOTIDE SEQUENCE [LARGE SCALE GENOMIC DNA]</scope>
    <source>
        <strain evidence="4 5">DSM 44598</strain>
    </source>
</reference>
<gene>
    <name evidence="4" type="ORF">HNR07_003539</name>
</gene>
<name>A0A840W8L8_9ACTN</name>
<dbReference type="PANTHER" id="PTHR43877:SF2">
    <property type="entry name" value="AMINOALKYLPHOSPHONATE N-ACETYLTRANSFERASE-RELATED"/>
    <property type="match status" value="1"/>
</dbReference>
<dbReference type="Proteomes" id="UP000579647">
    <property type="component" value="Unassembled WGS sequence"/>
</dbReference>
<organism evidence="4 5">
    <name type="scientific">Nocardiopsis metallicus</name>
    <dbReference type="NCBI Taxonomy" id="179819"/>
    <lineage>
        <taxon>Bacteria</taxon>
        <taxon>Bacillati</taxon>
        <taxon>Actinomycetota</taxon>
        <taxon>Actinomycetes</taxon>
        <taxon>Streptosporangiales</taxon>
        <taxon>Nocardiopsidaceae</taxon>
        <taxon>Nocardiopsis</taxon>
    </lineage>
</organism>
<dbReference type="PROSITE" id="PS51186">
    <property type="entry name" value="GNAT"/>
    <property type="match status" value="1"/>
</dbReference>